<gene>
    <name evidence="2" type="ORF">S01H1_23694</name>
</gene>
<feature type="transmembrane region" description="Helical" evidence="1">
    <location>
        <begin position="69"/>
        <end position="88"/>
    </location>
</feature>
<keyword evidence="1" id="KW-0812">Transmembrane</keyword>
<keyword evidence="1" id="KW-1133">Transmembrane helix</keyword>
<keyword evidence="1" id="KW-0472">Membrane</keyword>
<dbReference type="AlphaFoldDB" id="X0T1G5"/>
<dbReference type="EMBL" id="BARS01013777">
    <property type="protein sequence ID" value="GAF87079.1"/>
    <property type="molecule type" value="Genomic_DNA"/>
</dbReference>
<dbReference type="SUPFAM" id="SSF103473">
    <property type="entry name" value="MFS general substrate transporter"/>
    <property type="match status" value="1"/>
</dbReference>
<organism evidence="2">
    <name type="scientific">marine sediment metagenome</name>
    <dbReference type="NCBI Taxonomy" id="412755"/>
    <lineage>
        <taxon>unclassified sequences</taxon>
        <taxon>metagenomes</taxon>
        <taxon>ecological metagenomes</taxon>
    </lineage>
</organism>
<reference evidence="2" key="1">
    <citation type="journal article" date="2014" name="Front. Microbiol.">
        <title>High frequency of phylogenetically diverse reductive dehalogenase-homologous genes in deep subseafloor sedimentary metagenomes.</title>
        <authorList>
            <person name="Kawai M."/>
            <person name="Futagami T."/>
            <person name="Toyoda A."/>
            <person name="Takaki Y."/>
            <person name="Nishi S."/>
            <person name="Hori S."/>
            <person name="Arai W."/>
            <person name="Tsubouchi T."/>
            <person name="Morono Y."/>
            <person name="Uchiyama I."/>
            <person name="Ito T."/>
            <person name="Fujiyama A."/>
            <person name="Inagaki F."/>
            <person name="Takami H."/>
        </authorList>
    </citation>
    <scope>NUCLEOTIDE SEQUENCE</scope>
    <source>
        <strain evidence="2">Expedition CK06-06</strain>
    </source>
</reference>
<evidence type="ECO:0000313" key="2">
    <source>
        <dbReference type="EMBL" id="GAF87079.1"/>
    </source>
</evidence>
<name>X0T1G5_9ZZZZ</name>
<sequence>MPVVWLISIVILSSYSAYWGLDFLTPYATEVCGMTVVFGGAIAVAKMWLKPIPAAAAGFLGDRIGASRAVAWSLLVLIVSFTVFAVIPGNPGLIFIML</sequence>
<accession>X0T1G5</accession>
<comment type="caution">
    <text evidence="2">The sequence shown here is derived from an EMBL/GenBank/DDBJ whole genome shotgun (WGS) entry which is preliminary data.</text>
</comment>
<proteinExistence type="predicted"/>
<evidence type="ECO:0000256" key="1">
    <source>
        <dbReference type="SAM" id="Phobius"/>
    </source>
</evidence>
<feature type="non-terminal residue" evidence="2">
    <location>
        <position position="98"/>
    </location>
</feature>
<evidence type="ECO:0008006" key="3">
    <source>
        <dbReference type="Google" id="ProtNLM"/>
    </source>
</evidence>
<protein>
    <recommendedName>
        <fullName evidence="3">Major facilitator superfamily (MFS) profile domain-containing protein</fullName>
    </recommendedName>
</protein>
<dbReference type="InterPro" id="IPR036259">
    <property type="entry name" value="MFS_trans_sf"/>
</dbReference>